<dbReference type="GO" id="GO:0004502">
    <property type="term" value="F:kynurenine 3-monooxygenase activity"/>
    <property type="evidence" value="ECO:0007669"/>
    <property type="project" value="UniProtKB-UniRule"/>
</dbReference>
<keyword evidence="5 9" id="KW-0521">NADP</keyword>
<keyword evidence="13" id="KW-1185">Reference proteome</keyword>
<dbReference type="EMBL" id="JARJCM010000005">
    <property type="protein sequence ID" value="KAJ7044972.1"/>
    <property type="molecule type" value="Genomic_DNA"/>
</dbReference>
<evidence type="ECO:0000256" key="3">
    <source>
        <dbReference type="ARBA" id="ARBA00022642"/>
    </source>
</evidence>
<comment type="catalytic activity">
    <reaction evidence="8 9">
        <text>L-kynurenine + NADPH + O2 + H(+) = 3-hydroxy-L-kynurenine + NADP(+) + H2O</text>
        <dbReference type="Rhea" id="RHEA:20545"/>
        <dbReference type="ChEBI" id="CHEBI:15377"/>
        <dbReference type="ChEBI" id="CHEBI:15378"/>
        <dbReference type="ChEBI" id="CHEBI:15379"/>
        <dbReference type="ChEBI" id="CHEBI:57783"/>
        <dbReference type="ChEBI" id="CHEBI:57959"/>
        <dbReference type="ChEBI" id="CHEBI:58125"/>
        <dbReference type="ChEBI" id="CHEBI:58349"/>
        <dbReference type="EC" id="1.14.13.9"/>
    </reaction>
</comment>
<keyword evidence="9" id="KW-1000">Mitochondrion outer membrane</keyword>
<dbReference type="GO" id="GO:0006569">
    <property type="term" value="P:L-tryptophan catabolic process"/>
    <property type="evidence" value="ECO:0007669"/>
    <property type="project" value="UniProtKB-UniRule"/>
</dbReference>
<dbReference type="GO" id="GO:0019805">
    <property type="term" value="P:quinolinate biosynthetic process"/>
    <property type="evidence" value="ECO:0007669"/>
    <property type="project" value="UniProtKB-UniRule"/>
</dbReference>
<keyword evidence="10" id="KW-1133">Transmembrane helix</keyword>
<comment type="similarity">
    <text evidence="9">Belongs to the aromatic-ring hydroxylase family. KMO subfamily.</text>
</comment>
<dbReference type="GO" id="GO:0034354">
    <property type="term" value="P:'de novo' NAD+ biosynthetic process from L-tryptophan"/>
    <property type="evidence" value="ECO:0007669"/>
    <property type="project" value="UniProtKB-UniRule"/>
</dbReference>
<comment type="caution">
    <text evidence="12">The sequence shown here is derived from an EMBL/GenBank/DDBJ whole genome shotgun (WGS) entry which is preliminary data.</text>
</comment>
<comment type="cofactor">
    <cofactor evidence="1 9">
        <name>FAD</name>
        <dbReference type="ChEBI" id="CHEBI:57692"/>
    </cofactor>
</comment>
<dbReference type="Proteomes" id="UP001218188">
    <property type="component" value="Unassembled WGS sequence"/>
</dbReference>
<keyword evidence="10" id="KW-0812">Transmembrane</keyword>
<dbReference type="Gene3D" id="3.50.50.60">
    <property type="entry name" value="FAD/NAD(P)-binding domain"/>
    <property type="match status" value="1"/>
</dbReference>
<proteinExistence type="inferred from homology"/>
<protein>
    <recommendedName>
        <fullName evidence="9">Kynurenine 3-monooxygenase</fullName>
        <ecNumber evidence="9">1.14.13.9</ecNumber>
    </recommendedName>
    <alternativeName>
        <fullName evidence="9">Biosynthesis of nicotinic acid protein 4</fullName>
    </alternativeName>
    <alternativeName>
        <fullName evidence="9">Kynurenine 3-hydroxylase</fullName>
    </alternativeName>
</protein>
<evidence type="ECO:0000256" key="9">
    <source>
        <dbReference type="HAMAP-Rule" id="MF_03018"/>
    </source>
</evidence>
<comment type="function">
    <text evidence="9">Catalyzes the hydroxylation of L-kynurenine (L-Kyn) to form 3-hydroxy-L-kynurenine (L-3OHKyn). Required for synthesis of quinolinic acid.</text>
</comment>
<dbReference type="PRINTS" id="PR00420">
    <property type="entry name" value="RNGMNOXGNASE"/>
</dbReference>
<dbReference type="InterPro" id="IPR027545">
    <property type="entry name" value="Kynurenine_monooxygenase"/>
</dbReference>
<evidence type="ECO:0000313" key="12">
    <source>
        <dbReference type="EMBL" id="KAJ7044972.1"/>
    </source>
</evidence>
<gene>
    <name evidence="9" type="primary">BNA4</name>
    <name evidence="12" type="ORF">C8F04DRAFT_520416</name>
</gene>
<dbReference type="PANTHER" id="PTHR46028:SF2">
    <property type="entry name" value="KYNURENINE 3-MONOOXYGENASE"/>
    <property type="match status" value="1"/>
</dbReference>
<dbReference type="InterPro" id="IPR036188">
    <property type="entry name" value="FAD/NAD-bd_sf"/>
</dbReference>
<dbReference type="GO" id="GO:0071949">
    <property type="term" value="F:FAD binding"/>
    <property type="evidence" value="ECO:0007669"/>
    <property type="project" value="InterPro"/>
</dbReference>
<dbReference type="GO" id="GO:0070189">
    <property type="term" value="P:kynurenine metabolic process"/>
    <property type="evidence" value="ECO:0007669"/>
    <property type="project" value="TreeGrafter"/>
</dbReference>
<dbReference type="SUPFAM" id="SSF51905">
    <property type="entry name" value="FAD/NAD(P)-binding domain"/>
    <property type="match status" value="1"/>
</dbReference>
<name>A0AAD6TFX9_9AGAR</name>
<keyword evidence="2 9" id="KW-0285">Flavoprotein</keyword>
<dbReference type="Pfam" id="PF01494">
    <property type="entry name" value="FAD_binding_3"/>
    <property type="match status" value="1"/>
</dbReference>
<keyword evidence="9 10" id="KW-0472">Membrane</keyword>
<keyword evidence="4 9" id="KW-0274">FAD</keyword>
<dbReference type="HAMAP" id="MF_01971">
    <property type="entry name" value="Kynurenine_monooxygenase"/>
    <property type="match status" value="1"/>
</dbReference>
<evidence type="ECO:0000256" key="6">
    <source>
        <dbReference type="ARBA" id="ARBA00023002"/>
    </source>
</evidence>
<dbReference type="EC" id="1.14.13.9" evidence="9"/>
<accession>A0AAD6TFX9</accession>
<dbReference type="GO" id="GO:0043420">
    <property type="term" value="P:anthranilate metabolic process"/>
    <property type="evidence" value="ECO:0007669"/>
    <property type="project" value="UniProtKB-UniRule"/>
</dbReference>
<dbReference type="InterPro" id="IPR002938">
    <property type="entry name" value="FAD-bd"/>
</dbReference>
<feature type="domain" description="FAD-binding" evidence="11">
    <location>
        <begin position="9"/>
        <end position="371"/>
    </location>
</feature>
<organism evidence="12 13">
    <name type="scientific">Mycena alexandri</name>
    <dbReference type="NCBI Taxonomy" id="1745969"/>
    <lineage>
        <taxon>Eukaryota</taxon>
        <taxon>Fungi</taxon>
        <taxon>Dikarya</taxon>
        <taxon>Basidiomycota</taxon>
        <taxon>Agaricomycotina</taxon>
        <taxon>Agaricomycetes</taxon>
        <taxon>Agaricomycetidae</taxon>
        <taxon>Agaricales</taxon>
        <taxon>Marasmiineae</taxon>
        <taxon>Mycenaceae</taxon>
        <taxon>Mycena</taxon>
    </lineage>
</organism>
<evidence type="ECO:0000313" key="13">
    <source>
        <dbReference type="Proteomes" id="UP001218188"/>
    </source>
</evidence>
<reference evidence="12" key="1">
    <citation type="submission" date="2023-03" db="EMBL/GenBank/DDBJ databases">
        <title>Massive genome expansion in bonnet fungi (Mycena s.s.) driven by repeated elements and novel gene families across ecological guilds.</title>
        <authorList>
            <consortium name="Lawrence Berkeley National Laboratory"/>
            <person name="Harder C.B."/>
            <person name="Miyauchi S."/>
            <person name="Viragh M."/>
            <person name="Kuo A."/>
            <person name="Thoen E."/>
            <person name="Andreopoulos B."/>
            <person name="Lu D."/>
            <person name="Skrede I."/>
            <person name="Drula E."/>
            <person name="Henrissat B."/>
            <person name="Morin E."/>
            <person name="Kohler A."/>
            <person name="Barry K."/>
            <person name="LaButti K."/>
            <person name="Morin E."/>
            <person name="Salamov A."/>
            <person name="Lipzen A."/>
            <person name="Mereny Z."/>
            <person name="Hegedus B."/>
            <person name="Baldrian P."/>
            <person name="Stursova M."/>
            <person name="Weitz H."/>
            <person name="Taylor A."/>
            <person name="Grigoriev I.V."/>
            <person name="Nagy L.G."/>
            <person name="Martin F."/>
            <person name="Kauserud H."/>
        </authorList>
    </citation>
    <scope>NUCLEOTIDE SEQUENCE</scope>
    <source>
        <strain evidence="12">CBHHK200</strain>
    </source>
</reference>
<evidence type="ECO:0000256" key="10">
    <source>
        <dbReference type="SAM" id="Phobius"/>
    </source>
</evidence>
<evidence type="ECO:0000256" key="2">
    <source>
        <dbReference type="ARBA" id="ARBA00022630"/>
    </source>
</evidence>
<evidence type="ECO:0000256" key="7">
    <source>
        <dbReference type="ARBA" id="ARBA00023033"/>
    </source>
</evidence>
<feature type="transmembrane region" description="Helical" evidence="10">
    <location>
        <begin position="459"/>
        <end position="480"/>
    </location>
</feature>
<sequence>MLVQPARRAIVVGAGPVGCLSAMALAKLGWHVTVYERRSDLRAASLQLLHSNTKSNPRQRSINLTLSSRGIAAVQAVDGSILERLMNYAVPLQGRMVHCFDGTVARQQYDRGGHCLYSIERGLLNLLLLEAAASVANISIEFLHKVQSVDFNNNTLRLYNSATAQELEEHFDLCIGADGSHSVIRRDLMQATQMEYSQHYLSHDYVEIRLPHGVDGSGNHTFLLDPDHLHVWPRGDFTMVAMPNKNKTFTCALFAPKSVFDSLPRAEIFLPWFKTYFPDLCSLFDEKRLVQDFQNNPRSHLITTKANPYHKGATIILGDAAHSMVPFYGQGLNCALEDVRVLSILFQREKDGHNPTVITRVLDEYSRTRHADLVAICDLAMESHLKLRHDVATWSYMIKAFIDNILYAISRTGSLVDLSQTISGPEVPSGWIPLYSMVSFRPDIGYSAAKKKAERQERLIDSVGLGLGALSIGYAAWFLFSVVNKLVAGY</sequence>
<comment type="pathway">
    <text evidence="9">Cofactor biosynthesis; NAD(+) biosynthesis; quinolinate from L-kynurenine: step 1/3.</text>
</comment>
<evidence type="ECO:0000256" key="1">
    <source>
        <dbReference type="ARBA" id="ARBA00001974"/>
    </source>
</evidence>
<evidence type="ECO:0000256" key="8">
    <source>
        <dbReference type="ARBA" id="ARBA00047818"/>
    </source>
</evidence>
<evidence type="ECO:0000256" key="5">
    <source>
        <dbReference type="ARBA" id="ARBA00022857"/>
    </source>
</evidence>
<comment type="subcellular location">
    <subcellularLocation>
        <location evidence="9">Mitochondrion outer membrane</location>
    </subcellularLocation>
</comment>
<dbReference type="PANTHER" id="PTHR46028">
    <property type="entry name" value="KYNURENINE 3-MONOOXYGENASE"/>
    <property type="match status" value="1"/>
</dbReference>
<keyword evidence="9" id="KW-0496">Mitochondrion</keyword>
<keyword evidence="3 9" id="KW-0662">Pyridine nucleotide biosynthesis</keyword>
<evidence type="ECO:0000256" key="4">
    <source>
        <dbReference type="ARBA" id="ARBA00022827"/>
    </source>
</evidence>
<keyword evidence="6 9" id="KW-0560">Oxidoreductase</keyword>
<keyword evidence="7 9" id="KW-0503">Monooxygenase</keyword>
<dbReference type="GO" id="GO:0005741">
    <property type="term" value="C:mitochondrial outer membrane"/>
    <property type="evidence" value="ECO:0007669"/>
    <property type="project" value="UniProtKB-SubCell"/>
</dbReference>
<evidence type="ECO:0000259" key="11">
    <source>
        <dbReference type="Pfam" id="PF01494"/>
    </source>
</evidence>
<dbReference type="AlphaFoldDB" id="A0AAD6TFX9"/>